<evidence type="ECO:0000313" key="2">
    <source>
        <dbReference type="EMBL" id="OZC02533.1"/>
    </source>
</evidence>
<organism evidence="2 3">
    <name type="scientific">Rubricoccus marinus</name>
    <dbReference type="NCBI Taxonomy" id="716817"/>
    <lineage>
        <taxon>Bacteria</taxon>
        <taxon>Pseudomonadati</taxon>
        <taxon>Rhodothermota</taxon>
        <taxon>Rhodothermia</taxon>
        <taxon>Rhodothermales</taxon>
        <taxon>Rubricoccaceae</taxon>
        <taxon>Rubricoccus</taxon>
    </lineage>
</organism>
<keyword evidence="1" id="KW-0812">Transmembrane</keyword>
<dbReference type="EMBL" id="MQWB01000001">
    <property type="protein sequence ID" value="OZC02533.1"/>
    <property type="molecule type" value="Genomic_DNA"/>
</dbReference>
<comment type="caution">
    <text evidence="2">The sequence shown here is derived from an EMBL/GenBank/DDBJ whole genome shotgun (WGS) entry which is preliminary data.</text>
</comment>
<name>A0A259TXN1_9BACT</name>
<feature type="transmembrane region" description="Helical" evidence="1">
    <location>
        <begin position="45"/>
        <end position="66"/>
    </location>
</feature>
<accession>A0A259TXN1</accession>
<reference evidence="2 3" key="1">
    <citation type="submission" date="2016-11" db="EMBL/GenBank/DDBJ databases">
        <title>Study of marine rhodopsin-containing bacteria.</title>
        <authorList>
            <person name="Yoshizawa S."/>
            <person name="Kumagai Y."/>
            <person name="Kogure K."/>
        </authorList>
    </citation>
    <scope>NUCLEOTIDE SEQUENCE [LARGE SCALE GENOMIC DNA]</scope>
    <source>
        <strain evidence="2 3">SG-29</strain>
    </source>
</reference>
<evidence type="ECO:0000313" key="3">
    <source>
        <dbReference type="Proteomes" id="UP000216446"/>
    </source>
</evidence>
<dbReference type="AlphaFoldDB" id="A0A259TXN1"/>
<keyword evidence="3" id="KW-1185">Reference proteome</keyword>
<proteinExistence type="predicted"/>
<sequence>WALLAGAALIGLIWASTAFIQVPLHNALGGAFDAEAHSRLVGTNWIRTVLWSLRAGLVLWLASLAFSRGIS</sequence>
<keyword evidence="1" id="KW-0472">Membrane</keyword>
<evidence type="ECO:0008006" key="4">
    <source>
        <dbReference type="Google" id="ProtNLM"/>
    </source>
</evidence>
<gene>
    <name evidence="2" type="ORF">BSZ36_05815</name>
</gene>
<feature type="non-terminal residue" evidence="2">
    <location>
        <position position="1"/>
    </location>
</feature>
<dbReference type="InParanoid" id="A0A259TXN1"/>
<keyword evidence="1" id="KW-1133">Transmembrane helix</keyword>
<protein>
    <recommendedName>
        <fullName evidence="4">DUF1772 domain-containing protein</fullName>
    </recommendedName>
</protein>
<dbReference type="Proteomes" id="UP000216446">
    <property type="component" value="Unassembled WGS sequence"/>
</dbReference>
<evidence type="ECO:0000256" key="1">
    <source>
        <dbReference type="SAM" id="Phobius"/>
    </source>
</evidence>